<proteinExistence type="predicted"/>
<sequence>MEGRRTETGHFWRIWIPEKLDFGIIDKGFGGKVSVGRLSIALFYGFACETLSLLEGFNIQGFADLATRVSKPKGCENRPQRAGLLSRRSGLQTLPRKSVHPRLESLQTPSSQGSDSPTLGLQLGAQVCPQHLRVGRPHTRCLHVRTLTSPSARWLQRGTQVGARGLPNAQA</sequence>
<name>A0A4U5MWM1_POPAL</name>
<feature type="compositionally biased region" description="Polar residues" evidence="1">
    <location>
        <begin position="105"/>
        <end position="119"/>
    </location>
</feature>
<dbReference type="AlphaFoldDB" id="A0A4U5MWM1"/>
<gene>
    <name evidence="2" type="ORF">D5086_0000297910</name>
</gene>
<protein>
    <submittedName>
        <fullName evidence="2">Uncharacterized protein</fullName>
    </submittedName>
</protein>
<comment type="caution">
    <text evidence="2">The sequence shown here is derived from an EMBL/GenBank/DDBJ whole genome shotgun (WGS) entry which is preliminary data.</text>
</comment>
<accession>A0A4U5MWM1</accession>
<dbReference type="EMBL" id="RCHU01001174">
    <property type="protein sequence ID" value="TKR74188.1"/>
    <property type="molecule type" value="Genomic_DNA"/>
</dbReference>
<evidence type="ECO:0000256" key="1">
    <source>
        <dbReference type="SAM" id="MobiDB-lite"/>
    </source>
</evidence>
<evidence type="ECO:0000313" key="2">
    <source>
        <dbReference type="EMBL" id="TKR74188.1"/>
    </source>
</evidence>
<organism evidence="2">
    <name type="scientific">Populus alba</name>
    <name type="common">White poplar</name>
    <dbReference type="NCBI Taxonomy" id="43335"/>
    <lineage>
        <taxon>Eukaryota</taxon>
        <taxon>Viridiplantae</taxon>
        <taxon>Streptophyta</taxon>
        <taxon>Embryophyta</taxon>
        <taxon>Tracheophyta</taxon>
        <taxon>Spermatophyta</taxon>
        <taxon>Magnoliopsida</taxon>
        <taxon>eudicotyledons</taxon>
        <taxon>Gunneridae</taxon>
        <taxon>Pentapetalae</taxon>
        <taxon>rosids</taxon>
        <taxon>fabids</taxon>
        <taxon>Malpighiales</taxon>
        <taxon>Salicaceae</taxon>
        <taxon>Saliceae</taxon>
        <taxon>Populus</taxon>
    </lineage>
</organism>
<feature type="region of interest" description="Disordered" evidence="1">
    <location>
        <begin position="96"/>
        <end position="119"/>
    </location>
</feature>
<reference evidence="2" key="1">
    <citation type="submission" date="2018-10" db="EMBL/GenBank/DDBJ databases">
        <title>Population genomic analysis revealed the cold adaptation of white poplar.</title>
        <authorList>
            <person name="Liu Y.-J."/>
        </authorList>
    </citation>
    <scope>NUCLEOTIDE SEQUENCE [LARGE SCALE GENOMIC DNA]</scope>
    <source>
        <strain evidence="2">PAL-ZL1</strain>
    </source>
</reference>